<dbReference type="EMBL" id="JBBWWR010000012">
    <property type="protein sequence ID" value="KAK8958178.1"/>
    <property type="molecule type" value="Genomic_DNA"/>
</dbReference>
<evidence type="ECO:0000313" key="1">
    <source>
        <dbReference type="EMBL" id="KAK8958178.1"/>
    </source>
</evidence>
<reference evidence="1 2" key="1">
    <citation type="journal article" date="2022" name="Nat. Plants">
        <title>Genomes of leafy and leafless Platanthera orchids illuminate the evolution of mycoheterotrophy.</title>
        <authorList>
            <person name="Li M.H."/>
            <person name="Liu K.W."/>
            <person name="Li Z."/>
            <person name="Lu H.C."/>
            <person name="Ye Q.L."/>
            <person name="Zhang D."/>
            <person name="Wang J.Y."/>
            <person name="Li Y.F."/>
            <person name="Zhong Z.M."/>
            <person name="Liu X."/>
            <person name="Yu X."/>
            <person name="Liu D.K."/>
            <person name="Tu X.D."/>
            <person name="Liu B."/>
            <person name="Hao Y."/>
            <person name="Liao X.Y."/>
            <person name="Jiang Y.T."/>
            <person name="Sun W.H."/>
            <person name="Chen J."/>
            <person name="Chen Y.Q."/>
            <person name="Ai Y."/>
            <person name="Zhai J.W."/>
            <person name="Wu S.S."/>
            <person name="Zhou Z."/>
            <person name="Hsiao Y.Y."/>
            <person name="Wu W.L."/>
            <person name="Chen Y.Y."/>
            <person name="Lin Y.F."/>
            <person name="Hsu J.L."/>
            <person name="Li C.Y."/>
            <person name="Wang Z.W."/>
            <person name="Zhao X."/>
            <person name="Zhong W.Y."/>
            <person name="Ma X.K."/>
            <person name="Ma L."/>
            <person name="Huang J."/>
            <person name="Chen G.Z."/>
            <person name="Huang M.Z."/>
            <person name="Huang L."/>
            <person name="Peng D.H."/>
            <person name="Luo Y.B."/>
            <person name="Zou S.Q."/>
            <person name="Chen S.P."/>
            <person name="Lan S."/>
            <person name="Tsai W.C."/>
            <person name="Van de Peer Y."/>
            <person name="Liu Z.J."/>
        </authorList>
    </citation>
    <scope>NUCLEOTIDE SEQUENCE [LARGE SCALE GENOMIC DNA]</scope>
    <source>
        <strain evidence="1">Lor288</strain>
    </source>
</reference>
<protein>
    <submittedName>
        <fullName evidence="1">Serine/threonine-protein kinase GCN2</fullName>
    </submittedName>
</protein>
<dbReference type="Proteomes" id="UP001412067">
    <property type="component" value="Unassembled WGS sequence"/>
</dbReference>
<keyword evidence="1" id="KW-0418">Kinase</keyword>
<gene>
    <name evidence="1" type="primary">GCN2</name>
    <name evidence="1" type="ORF">KSP40_PGU006217</name>
</gene>
<accession>A0ABR2M4P2</accession>
<evidence type="ECO:0000313" key="2">
    <source>
        <dbReference type="Proteomes" id="UP001412067"/>
    </source>
</evidence>
<sequence length="178" mass="19435">MAAGNGSEATGNYKRGARSGYEQAAEGWAMWVPAEGWFRFVLFPSGLFSPLPVLASVSFHATASSQVVVDRFQTADLRFCGSADNALARLRGALFPGNFLTIFINDPGQVPMSEATLMAVGGCYDYFIHQKWNHENAEFVLVSDPSLTEQYEYAAEHDIKCLIIITEASLTQSGLVKL</sequence>
<dbReference type="GO" id="GO:0016301">
    <property type="term" value="F:kinase activity"/>
    <property type="evidence" value="ECO:0007669"/>
    <property type="project" value="UniProtKB-KW"/>
</dbReference>
<keyword evidence="2" id="KW-1185">Reference proteome</keyword>
<proteinExistence type="predicted"/>
<comment type="caution">
    <text evidence="1">The sequence shown here is derived from an EMBL/GenBank/DDBJ whole genome shotgun (WGS) entry which is preliminary data.</text>
</comment>
<keyword evidence="1" id="KW-0808">Transferase</keyword>
<organism evidence="1 2">
    <name type="scientific">Platanthera guangdongensis</name>
    <dbReference type="NCBI Taxonomy" id="2320717"/>
    <lineage>
        <taxon>Eukaryota</taxon>
        <taxon>Viridiplantae</taxon>
        <taxon>Streptophyta</taxon>
        <taxon>Embryophyta</taxon>
        <taxon>Tracheophyta</taxon>
        <taxon>Spermatophyta</taxon>
        <taxon>Magnoliopsida</taxon>
        <taxon>Liliopsida</taxon>
        <taxon>Asparagales</taxon>
        <taxon>Orchidaceae</taxon>
        <taxon>Orchidoideae</taxon>
        <taxon>Orchideae</taxon>
        <taxon>Orchidinae</taxon>
        <taxon>Platanthera</taxon>
    </lineage>
</organism>
<name>A0ABR2M4P2_9ASPA</name>